<accession>A0A2M8KEG0</accession>
<gene>
    <name evidence="2" type="ORF">COU81_01475</name>
</gene>
<evidence type="ECO:0000313" key="3">
    <source>
        <dbReference type="Proteomes" id="UP000231450"/>
    </source>
</evidence>
<dbReference type="EMBL" id="PFDW01000032">
    <property type="protein sequence ID" value="PJE58309.1"/>
    <property type="molecule type" value="Genomic_DNA"/>
</dbReference>
<proteinExistence type="predicted"/>
<keyword evidence="1" id="KW-0472">Membrane</keyword>
<dbReference type="Proteomes" id="UP000231450">
    <property type="component" value="Unassembled WGS sequence"/>
</dbReference>
<organism evidence="2 3">
    <name type="scientific">Candidatus Portnoybacteria bacterium CG10_big_fil_rev_8_21_14_0_10_36_7</name>
    <dbReference type="NCBI Taxonomy" id="1974812"/>
    <lineage>
        <taxon>Bacteria</taxon>
        <taxon>Candidatus Portnoyibacteriota</taxon>
    </lineage>
</organism>
<feature type="transmembrane region" description="Helical" evidence="1">
    <location>
        <begin position="7"/>
        <end position="24"/>
    </location>
</feature>
<dbReference type="AlphaFoldDB" id="A0A2M8KEG0"/>
<keyword evidence="1" id="KW-1133">Transmembrane helix</keyword>
<name>A0A2M8KEG0_9BACT</name>
<protein>
    <submittedName>
        <fullName evidence="2">Uncharacterized protein</fullName>
    </submittedName>
</protein>
<comment type="caution">
    <text evidence="2">The sequence shown here is derived from an EMBL/GenBank/DDBJ whole genome shotgun (WGS) entry which is preliminary data.</text>
</comment>
<keyword evidence="1" id="KW-0812">Transmembrane</keyword>
<evidence type="ECO:0000256" key="1">
    <source>
        <dbReference type="SAM" id="Phobius"/>
    </source>
</evidence>
<evidence type="ECO:0000313" key="2">
    <source>
        <dbReference type="EMBL" id="PJE58309.1"/>
    </source>
</evidence>
<reference evidence="3" key="1">
    <citation type="submission" date="2017-09" db="EMBL/GenBank/DDBJ databases">
        <title>Depth-based differentiation of microbial function through sediment-hosted aquifers and enrichment of novel symbionts in the deep terrestrial subsurface.</title>
        <authorList>
            <person name="Probst A.J."/>
            <person name="Ladd B."/>
            <person name="Jarett J.K."/>
            <person name="Geller-Mcgrath D.E."/>
            <person name="Sieber C.M.K."/>
            <person name="Emerson J.B."/>
            <person name="Anantharaman K."/>
            <person name="Thomas B.C."/>
            <person name="Malmstrom R."/>
            <person name="Stieglmeier M."/>
            <person name="Klingl A."/>
            <person name="Woyke T."/>
            <person name="Ryan C.M."/>
            <person name="Banfield J.F."/>
        </authorList>
    </citation>
    <scope>NUCLEOTIDE SEQUENCE [LARGE SCALE GENOMIC DNA]</scope>
</reference>
<sequence>MTRGGYNRILIVFFIAIGIPILFWQRNALANVPVNIMEIAQNVILKTVDTVNTVKKVEDIADTDKNADIQSYISGNITPDGTSETVQNVTVTETQKIPGTSTDLSDILTQTANNITKRLGEMRAELAPLNAIPIANRTSSQTTRIDQLTNSINDLTNIQAKVSTTKANLQTSIALDVNIVRNSAQTITDLQNIARDEQAKRDLGKLADAIQRQYVASGGIITNYDETLRQVPNKEAENYSTNQITNPANKIPVVSPATQTAILKRAKEIGDSLNRSADENIPTADTFTTPTFASLMDPSQGGSLSYFLDTVGKPENNAEGRSYYLETATNAIATKAKAAAEAEALANNGYKSIKIPSASDPSKNEILVSGAQIKSGRDAVAEGQILAAVTPNYADPTTAIKPPGSSNLITKNETLPAPSSDLISGPQTTSNLNWWDSVYDSIINQLENVDICGYIDSYYPGENLCQNVFNPKAFCQQIITDDLLSQKVRATGISLTSICGIYQDLDIGSLIDRLFNL</sequence>